<protein>
    <submittedName>
        <fullName evidence="1">Uncharacterized protein</fullName>
    </submittedName>
</protein>
<dbReference type="EMBL" id="CM037616">
    <property type="protein sequence ID" value="KAH7992626.1"/>
    <property type="molecule type" value="Genomic_DNA"/>
</dbReference>
<dbReference type="Proteomes" id="UP000827872">
    <property type="component" value="Linkage Group LG03"/>
</dbReference>
<name>A0ACB8EIX2_9SAUR</name>
<evidence type="ECO:0000313" key="2">
    <source>
        <dbReference type="Proteomes" id="UP000827872"/>
    </source>
</evidence>
<reference evidence="1" key="1">
    <citation type="submission" date="2021-08" db="EMBL/GenBank/DDBJ databases">
        <title>The first chromosome-level gecko genome reveals the dynamic sex chromosomes of Neotropical dwarf geckos (Sphaerodactylidae: Sphaerodactylus).</title>
        <authorList>
            <person name="Pinto B.J."/>
            <person name="Keating S.E."/>
            <person name="Gamble T."/>
        </authorList>
    </citation>
    <scope>NUCLEOTIDE SEQUENCE</scope>
    <source>
        <strain evidence="1">TG3544</strain>
    </source>
</reference>
<accession>A0ACB8EIX2</accession>
<comment type="caution">
    <text evidence="1">The sequence shown here is derived from an EMBL/GenBank/DDBJ whole genome shotgun (WGS) entry which is preliminary data.</text>
</comment>
<gene>
    <name evidence="1" type="ORF">K3G42_025173</name>
</gene>
<organism evidence="1 2">
    <name type="scientific">Sphaerodactylus townsendi</name>
    <dbReference type="NCBI Taxonomy" id="933632"/>
    <lineage>
        <taxon>Eukaryota</taxon>
        <taxon>Metazoa</taxon>
        <taxon>Chordata</taxon>
        <taxon>Craniata</taxon>
        <taxon>Vertebrata</taxon>
        <taxon>Euteleostomi</taxon>
        <taxon>Lepidosauria</taxon>
        <taxon>Squamata</taxon>
        <taxon>Bifurcata</taxon>
        <taxon>Gekkota</taxon>
        <taxon>Sphaerodactylidae</taxon>
        <taxon>Sphaerodactylus</taxon>
    </lineage>
</organism>
<keyword evidence="2" id="KW-1185">Reference proteome</keyword>
<sequence>MFQNLFSDLKALIPPLTLPGFSCDSARFRDIRVKLYMQKNHLRAITSLCPVIVNASTHIYQVLPQKAEQHWSLKGSLILLAQFHYGGLQGLPSIYSPWPHILSLRFGSTFL</sequence>
<proteinExistence type="predicted"/>
<evidence type="ECO:0000313" key="1">
    <source>
        <dbReference type="EMBL" id="KAH7992626.1"/>
    </source>
</evidence>